<comment type="function">
    <text evidence="9">Toxic component of a type II toxin-antitoxin (TA) system. Processes pre-16S-rRNA at its 3' end (the D-site) to yield the mature 3' end.</text>
</comment>
<dbReference type="GO" id="GO:0005737">
    <property type="term" value="C:cytoplasm"/>
    <property type="evidence" value="ECO:0007669"/>
    <property type="project" value="UniProtKB-ARBA"/>
</dbReference>
<evidence type="ECO:0000256" key="1">
    <source>
        <dbReference type="ARBA" id="ARBA00001936"/>
    </source>
</evidence>
<organism evidence="11 12">
    <name type="scientific">Methanopyrus kandleri (strain AV19 / DSM 6324 / JCM 9639 / NBRC 100938)</name>
    <dbReference type="NCBI Taxonomy" id="190192"/>
    <lineage>
        <taxon>Archaea</taxon>
        <taxon>Methanobacteriati</taxon>
        <taxon>Methanobacteriota</taxon>
        <taxon>Methanomada group</taxon>
        <taxon>Methanopyri</taxon>
        <taxon>Methanopyrales</taxon>
        <taxon>Methanopyraceae</taxon>
        <taxon>Methanopyrus</taxon>
    </lineage>
</organism>
<keyword evidence="6" id="KW-0540">Nuclease</keyword>
<dbReference type="FunCoup" id="Q8TXD0">
    <property type="interactions" value="3"/>
</dbReference>
<evidence type="ECO:0000259" key="10">
    <source>
        <dbReference type="SMART" id="SM00670"/>
    </source>
</evidence>
<dbReference type="InterPro" id="IPR002716">
    <property type="entry name" value="PIN_dom"/>
</dbReference>
<dbReference type="InterPro" id="IPR039907">
    <property type="entry name" value="NOB1"/>
</dbReference>
<dbReference type="Pfam" id="PF17146">
    <property type="entry name" value="PIN_6"/>
    <property type="match status" value="1"/>
</dbReference>
<dbReference type="GO" id="GO:0030490">
    <property type="term" value="P:maturation of SSU-rRNA"/>
    <property type="evidence" value="ECO:0007669"/>
    <property type="project" value="TreeGrafter"/>
</dbReference>
<dbReference type="KEGG" id="mka:MK0744"/>
<dbReference type="STRING" id="190192.MK0744"/>
<feature type="domain" description="PIN" evidence="10">
    <location>
        <begin position="8"/>
        <end position="111"/>
    </location>
</feature>
<dbReference type="InterPro" id="IPR029060">
    <property type="entry name" value="PIN-like_dom_sf"/>
</dbReference>
<dbReference type="HOGENOM" id="CLU_109674_0_0_2"/>
<keyword evidence="5" id="KW-1277">Toxin-antitoxin system</keyword>
<dbReference type="InterPro" id="IPR033411">
    <property type="entry name" value="Ribonuclease_PIN"/>
</dbReference>
<dbReference type="GO" id="GO:0046872">
    <property type="term" value="F:metal ion binding"/>
    <property type="evidence" value="ECO:0007669"/>
    <property type="project" value="UniProtKB-KW"/>
</dbReference>
<gene>
    <name evidence="11" type="ordered locus">MK0744</name>
</gene>
<dbReference type="CDD" id="cd09876">
    <property type="entry name" value="PIN_Nob1-like"/>
    <property type="match status" value="1"/>
</dbReference>
<dbReference type="GO" id="GO:0004521">
    <property type="term" value="F:RNA endonuclease activity"/>
    <property type="evidence" value="ECO:0007669"/>
    <property type="project" value="TreeGrafter"/>
</dbReference>
<proteinExistence type="inferred from homology"/>
<dbReference type="EMBL" id="AE009439">
    <property type="protein sequence ID" value="AAM01958.1"/>
    <property type="molecule type" value="Genomic_DNA"/>
</dbReference>
<evidence type="ECO:0000313" key="11">
    <source>
        <dbReference type="EMBL" id="AAM01958.1"/>
    </source>
</evidence>
<dbReference type="FunFam" id="3.40.50.1010:FF:000020">
    <property type="entry name" value="20S-pre-rRNA D-site endonuclease NOB1"/>
    <property type="match status" value="1"/>
</dbReference>
<keyword evidence="7" id="KW-0479">Metal-binding</keyword>
<dbReference type="EnsemblBacteria" id="AAM01958">
    <property type="protein sequence ID" value="AAM01958"/>
    <property type="gene ID" value="MK0744"/>
</dbReference>
<dbReference type="Proteomes" id="UP000001826">
    <property type="component" value="Chromosome"/>
</dbReference>
<dbReference type="PANTHER" id="PTHR12814">
    <property type="entry name" value="RNA-BINDING PROTEIN NOB1"/>
    <property type="match status" value="1"/>
</dbReference>
<dbReference type="PaxDb" id="190192-MK0744"/>
<name>Q8TXD0_METKA</name>
<comment type="similarity">
    <text evidence="2">Belongs to the NOB1 family.</text>
</comment>
<evidence type="ECO:0000313" key="12">
    <source>
        <dbReference type="Proteomes" id="UP000001826"/>
    </source>
</evidence>
<accession>Q8TXD0</accession>
<evidence type="ECO:0000256" key="9">
    <source>
        <dbReference type="ARBA" id="ARBA00045770"/>
    </source>
</evidence>
<dbReference type="SMART" id="SM00670">
    <property type="entry name" value="PINc"/>
    <property type="match status" value="1"/>
</dbReference>
<comment type="cofactor">
    <cofactor evidence="1">
        <name>Mn(2+)</name>
        <dbReference type="ChEBI" id="CHEBI:29035"/>
    </cofactor>
</comment>
<evidence type="ECO:0000256" key="7">
    <source>
        <dbReference type="ARBA" id="ARBA00022723"/>
    </source>
</evidence>
<dbReference type="PANTHER" id="PTHR12814:SF2">
    <property type="entry name" value="RNA-BINDING PROTEIN NOB1"/>
    <property type="match status" value="1"/>
</dbReference>
<evidence type="ECO:0000256" key="6">
    <source>
        <dbReference type="ARBA" id="ARBA00022722"/>
    </source>
</evidence>
<evidence type="ECO:0000256" key="3">
    <source>
        <dbReference type="ARBA" id="ARBA00021078"/>
    </source>
</evidence>
<evidence type="ECO:0000256" key="2">
    <source>
        <dbReference type="ARBA" id="ARBA00005858"/>
    </source>
</evidence>
<dbReference type="Gene3D" id="3.40.50.1010">
    <property type="entry name" value="5'-nuclease"/>
    <property type="match status" value="1"/>
</dbReference>
<protein>
    <recommendedName>
        <fullName evidence="3">Endoribonuclease Nob1</fullName>
    </recommendedName>
</protein>
<sequence length="143" mass="15822">MLGGTQLTTYVLDTSALIKGVPPELLDGPAYTVPEVIEELKDDLSRVRYEVASVRVKEPEDWAVRRARRRAKVTGDLPRLSKTDLKVLALAIELMEEQDVVLVSSDYSVQNVALTLGIRVYGPVHGEVDEVIGPGGRRWRPSV</sequence>
<evidence type="ECO:0000256" key="4">
    <source>
        <dbReference type="ARBA" id="ARBA00022517"/>
    </source>
</evidence>
<dbReference type="AlphaFoldDB" id="Q8TXD0"/>
<dbReference type="SUPFAM" id="SSF88723">
    <property type="entry name" value="PIN domain-like"/>
    <property type="match status" value="1"/>
</dbReference>
<dbReference type="InParanoid" id="Q8TXD0"/>
<evidence type="ECO:0000256" key="8">
    <source>
        <dbReference type="ARBA" id="ARBA00022801"/>
    </source>
</evidence>
<evidence type="ECO:0000256" key="5">
    <source>
        <dbReference type="ARBA" id="ARBA00022649"/>
    </source>
</evidence>
<dbReference type="GO" id="GO:0016787">
    <property type="term" value="F:hydrolase activity"/>
    <property type="evidence" value="ECO:0007669"/>
    <property type="project" value="UniProtKB-KW"/>
</dbReference>
<keyword evidence="12" id="KW-1185">Reference proteome</keyword>
<reference evidence="11 12" key="1">
    <citation type="journal article" date="2002" name="Proc. Natl. Acad. Sci. U.S.A.">
        <title>The complete genome of hyperthermophile Methanopyrus kandleri AV19 and monophyly of archaeal methanogens.</title>
        <authorList>
            <person name="Slesarev A.I."/>
            <person name="Mezhevaya K.V."/>
            <person name="Makarova K.S."/>
            <person name="Polushin N.N."/>
            <person name="Shcherbinina O.V."/>
            <person name="Shakhova V.V."/>
            <person name="Belova G.I."/>
            <person name="Aravind L."/>
            <person name="Natale D.A."/>
            <person name="Rogozin I.B."/>
            <person name="Tatusov R.L."/>
            <person name="Wolf Y.I."/>
            <person name="Stetter K.O."/>
            <person name="Malykh A.G."/>
            <person name="Koonin E.V."/>
            <person name="Kozyavkin S.A."/>
        </authorList>
    </citation>
    <scope>NUCLEOTIDE SEQUENCE [LARGE SCALE GENOMIC DNA]</scope>
    <source>
        <strain evidence="12">AV19 / DSM 6324 / JCM 9639 / NBRC 100938</strain>
    </source>
</reference>
<keyword evidence="8" id="KW-0378">Hydrolase</keyword>
<dbReference type="GO" id="GO:0030688">
    <property type="term" value="C:preribosome, small subunit precursor"/>
    <property type="evidence" value="ECO:0007669"/>
    <property type="project" value="TreeGrafter"/>
</dbReference>
<keyword evidence="4" id="KW-0690">Ribosome biogenesis</keyword>